<evidence type="ECO:0000313" key="6">
    <source>
        <dbReference type="Proteomes" id="UP001245561"/>
    </source>
</evidence>
<evidence type="ECO:0000313" key="5">
    <source>
        <dbReference type="EMBL" id="MDT2638470.1"/>
    </source>
</evidence>
<keyword evidence="2" id="KW-0378">Hydrolase</keyword>
<keyword evidence="3" id="KW-0788">Thiol protease</keyword>
<comment type="caution">
    <text evidence="5">The sequence shown here is derived from an EMBL/GenBank/DDBJ whole genome shotgun (WGS) entry which is preliminary data.</text>
</comment>
<evidence type="ECO:0000256" key="3">
    <source>
        <dbReference type="ARBA" id="ARBA00022807"/>
    </source>
</evidence>
<evidence type="ECO:0000256" key="1">
    <source>
        <dbReference type="ARBA" id="ARBA00022670"/>
    </source>
</evidence>
<proteinExistence type="predicted"/>
<dbReference type="Gene3D" id="2.40.260.10">
    <property type="entry name" value="Sortase"/>
    <property type="match status" value="1"/>
</dbReference>
<dbReference type="CDD" id="cd06165">
    <property type="entry name" value="Sortase_A"/>
    <property type="match status" value="1"/>
</dbReference>
<reference evidence="5" key="1">
    <citation type="submission" date="2023-03" db="EMBL/GenBank/DDBJ databases">
        <authorList>
            <person name="Shen W."/>
            <person name="Cai J."/>
        </authorList>
    </citation>
    <scope>NUCLEOTIDE SEQUENCE</scope>
    <source>
        <strain evidence="5">P55-2</strain>
    </source>
</reference>
<dbReference type="NCBIfam" id="TIGR01076">
    <property type="entry name" value="sortase_fam"/>
    <property type="match status" value="1"/>
</dbReference>
<dbReference type="AlphaFoldDB" id="A0AAW8TR02"/>
<evidence type="ECO:0000256" key="2">
    <source>
        <dbReference type="ARBA" id="ARBA00022801"/>
    </source>
</evidence>
<dbReference type="Proteomes" id="UP001245561">
    <property type="component" value="Unassembled WGS sequence"/>
</dbReference>
<dbReference type="GO" id="GO:0006508">
    <property type="term" value="P:proteolysis"/>
    <property type="evidence" value="ECO:0007669"/>
    <property type="project" value="UniProtKB-KW"/>
</dbReference>
<protein>
    <submittedName>
        <fullName evidence="5">Class A sortase</fullName>
    </submittedName>
</protein>
<dbReference type="SUPFAM" id="SSF63817">
    <property type="entry name" value="Sortase"/>
    <property type="match status" value="1"/>
</dbReference>
<dbReference type="EMBL" id="JARPYT010000045">
    <property type="protein sequence ID" value="MDT2638470.1"/>
    <property type="molecule type" value="Genomic_DNA"/>
</dbReference>
<feature type="active site" description="Proton donor/acceptor" evidence="4">
    <location>
        <position position="29"/>
    </location>
</feature>
<organism evidence="5 6">
    <name type="scientific">Enterococcus dongliensis</name>
    <dbReference type="NCBI Taxonomy" id="2559925"/>
    <lineage>
        <taxon>Bacteria</taxon>
        <taxon>Bacillati</taxon>
        <taxon>Bacillota</taxon>
        <taxon>Bacilli</taxon>
        <taxon>Lactobacillales</taxon>
        <taxon>Enterococcaceae</taxon>
        <taxon>Enterococcus</taxon>
    </lineage>
</organism>
<sequence>MDNSALLSGAGTMKPEQRLGEGNYALASHSVQNKTLLFSPLEFISVQQKIYLTDLKNIYTYKVNFKEKVDPTRVEFIDNIPQKKLLTLITCGDDEAKTRLIVQGELTDITNFNSTDKQTRSLFM</sequence>
<dbReference type="InterPro" id="IPR005754">
    <property type="entry name" value="Sortase"/>
</dbReference>
<name>A0AAW8TR02_9ENTE</name>
<keyword evidence="1" id="KW-0645">Protease</keyword>
<dbReference type="InterPro" id="IPR042007">
    <property type="entry name" value="Sortase_A"/>
</dbReference>
<accession>A0AAW8TR02</accession>
<gene>
    <name evidence="5" type="ORF">P7D36_13395</name>
</gene>
<dbReference type="InterPro" id="IPR023365">
    <property type="entry name" value="Sortase_dom-sf"/>
</dbReference>
<dbReference type="RefSeq" id="WP_311859899.1">
    <property type="nucleotide sequence ID" value="NZ_JARPYS010000057.1"/>
</dbReference>
<evidence type="ECO:0000256" key="4">
    <source>
        <dbReference type="PIRSR" id="PIRSR605754-1"/>
    </source>
</evidence>
<feature type="active site" description="Acyl-thioester intermediate" evidence="4">
    <location>
        <position position="91"/>
    </location>
</feature>
<dbReference type="GO" id="GO:0008234">
    <property type="term" value="F:cysteine-type peptidase activity"/>
    <property type="evidence" value="ECO:0007669"/>
    <property type="project" value="UniProtKB-KW"/>
</dbReference>
<dbReference type="Pfam" id="PF04203">
    <property type="entry name" value="Sortase"/>
    <property type="match status" value="1"/>
</dbReference>